<comment type="subunit">
    <text evidence="5">Monomer.</text>
</comment>
<dbReference type="OrthoDB" id="9809356at2"/>
<evidence type="ECO:0000313" key="21">
    <source>
        <dbReference type="EMBL" id="SMH39216.1"/>
    </source>
</evidence>
<dbReference type="SUPFAM" id="SSF53244">
    <property type="entry name" value="MurD-like peptide ligases, peptide-binding domain"/>
    <property type="match status" value="1"/>
</dbReference>
<evidence type="ECO:0000256" key="7">
    <source>
        <dbReference type="ARBA" id="ARBA00013025"/>
    </source>
</evidence>
<dbReference type="Proteomes" id="UP000193435">
    <property type="component" value="Unassembled WGS sequence"/>
</dbReference>
<organism evidence="21 22">
    <name type="scientific">Carnobacterium iners</name>
    <dbReference type="NCBI Taxonomy" id="1073423"/>
    <lineage>
        <taxon>Bacteria</taxon>
        <taxon>Bacillati</taxon>
        <taxon>Bacillota</taxon>
        <taxon>Bacilli</taxon>
        <taxon>Lactobacillales</taxon>
        <taxon>Carnobacteriaceae</taxon>
        <taxon>Carnobacterium</taxon>
    </lineage>
</organism>
<dbReference type="SUPFAM" id="SSF53623">
    <property type="entry name" value="MurD-like peptide ligases, catalytic domain"/>
    <property type="match status" value="1"/>
</dbReference>
<name>A0A1X7NPM7_9LACT</name>
<dbReference type="AlphaFoldDB" id="A0A1X7NPM7"/>
<keyword evidence="22" id="KW-1185">Reference proteome</keyword>
<dbReference type="InterPro" id="IPR013221">
    <property type="entry name" value="Mur_ligase_cen"/>
</dbReference>
<dbReference type="PIRSF" id="PIRSF001563">
    <property type="entry name" value="Folylpolyglu_synth"/>
    <property type="match status" value="1"/>
</dbReference>
<protein>
    <recommendedName>
        <fullName evidence="8">Dihydrofolate synthase/folylpolyglutamate synthase</fullName>
        <ecNumber evidence="6">6.3.2.12</ecNumber>
        <ecNumber evidence="7">6.3.2.17</ecNumber>
    </recommendedName>
    <alternativeName>
        <fullName evidence="15">Tetrahydrofolylpolyglutamate synthase</fullName>
    </alternativeName>
</protein>
<comment type="catalytic activity">
    <reaction evidence="17">
        <text>7,8-dihydropteroate + L-glutamate + ATP = 7,8-dihydrofolate + ADP + phosphate + H(+)</text>
        <dbReference type="Rhea" id="RHEA:23584"/>
        <dbReference type="ChEBI" id="CHEBI:15378"/>
        <dbReference type="ChEBI" id="CHEBI:17839"/>
        <dbReference type="ChEBI" id="CHEBI:29985"/>
        <dbReference type="ChEBI" id="CHEBI:30616"/>
        <dbReference type="ChEBI" id="CHEBI:43474"/>
        <dbReference type="ChEBI" id="CHEBI:57451"/>
        <dbReference type="ChEBI" id="CHEBI:456216"/>
        <dbReference type="EC" id="6.3.2.12"/>
    </reaction>
</comment>
<dbReference type="RefSeq" id="WP_085560242.1">
    <property type="nucleotide sequence ID" value="NZ_FOAH01000002.1"/>
</dbReference>
<evidence type="ECO:0000256" key="2">
    <source>
        <dbReference type="ARBA" id="ARBA00004799"/>
    </source>
</evidence>
<dbReference type="GO" id="GO:0004326">
    <property type="term" value="F:tetrahydrofolylpolyglutamate synthase activity"/>
    <property type="evidence" value="ECO:0007669"/>
    <property type="project" value="UniProtKB-EC"/>
</dbReference>
<dbReference type="FunFam" id="3.40.1190.10:FF:000004">
    <property type="entry name" value="Dihydrofolate synthase/folylpolyglutamate synthase"/>
    <property type="match status" value="1"/>
</dbReference>
<evidence type="ECO:0000256" key="12">
    <source>
        <dbReference type="ARBA" id="ARBA00022840"/>
    </source>
</evidence>
<sequence length="431" mass="48562">MFKTYEEALNWIHGRKIFGMKPGLKRMEWMLKKLESPQEKIKAIHVAGTNGKGSTVTFLRSILEANGKIVGTFTSPYIETFNERISVNGEPISDEEITRLANIVYPLALELEETELDGPTEFEVITTMMFIYFGEGHADIVVIEVGLGGLLDSTNVIIPVVSAITTIGLDHMQVLGESLAEIAFQKAGIIKPFVPIVVGKVPEEALQVIQQVAKKNNSTIKLFGEDYWSSKCQTLPTWGEQFTFEDEYIYLNQVQIKMLGQHQIENAMVALETIQIYCQETGLELNHEAIRRGLKTAFWPGRMEKISSSPIIILDGAHNEPAIGRLIETINADFKQQEIHLIFAVLQDKAVNKMISLLEELPNCHITLTSFDNPRAAKIEELESYRLSGITIKEYWQEALADIIQEMDENDIILITGSLYFISEVRTLLIK</sequence>
<feature type="domain" description="Mur ligase C-terminal" evidence="19">
    <location>
        <begin position="301"/>
        <end position="418"/>
    </location>
</feature>
<dbReference type="GO" id="GO:0008841">
    <property type="term" value="F:dihydrofolate synthase activity"/>
    <property type="evidence" value="ECO:0007669"/>
    <property type="project" value="UniProtKB-EC"/>
</dbReference>
<keyword evidence="11 18" id="KW-0547">Nucleotide-binding</keyword>
<evidence type="ECO:0000256" key="10">
    <source>
        <dbReference type="ARBA" id="ARBA00022723"/>
    </source>
</evidence>
<evidence type="ECO:0000256" key="14">
    <source>
        <dbReference type="ARBA" id="ARBA00022909"/>
    </source>
</evidence>
<dbReference type="NCBIfam" id="TIGR01499">
    <property type="entry name" value="folC"/>
    <property type="match status" value="1"/>
</dbReference>
<dbReference type="EC" id="6.3.2.17" evidence="7"/>
<keyword evidence="14" id="KW-0289">Folate biosynthesis</keyword>
<dbReference type="GO" id="GO:0005737">
    <property type="term" value="C:cytoplasm"/>
    <property type="evidence" value="ECO:0007669"/>
    <property type="project" value="TreeGrafter"/>
</dbReference>
<dbReference type="InterPro" id="IPR036615">
    <property type="entry name" value="Mur_ligase_C_dom_sf"/>
</dbReference>
<evidence type="ECO:0000256" key="5">
    <source>
        <dbReference type="ARBA" id="ARBA00011245"/>
    </source>
</evidence>
<keyword evidence="9 18" id="KW-0436">Ligase</keyword>
<keyword evidence="10" id="KW-0479">Metal-binding</keyword>
<accession>A0A1X7NPM7</accession>
<dbReference type="PROSITE" id="PS01012">
    <property type="entry name" value="FOLYLPOLYGLU_SYNT_2"/>
    <property type="match status" value="1"/>
</dbReference>
<dbReference type="GO" id="GO:0046872">
    <property type="term" value="F:metal ion binding"/>
    <property type="evidence" value="ECO:0007669"/>
    <property type="project" value="UniProtKB-KW"/>
</dbReference>
<comment type="pathway">
    <text evidence="3">Cofactor biosynthesis; tetrahydrofolylpolyglutamate biosynthesis.</text>
</comment>
<evidence type="ECO:0000256" key="8">
    <source>
        <dbReference type="ARBA" id="ARBA00019357"/>
    </source>
</evidence>
<dbReference type="InterPro" id="IPR018109">
    <property type="entry name" value="Folylpolyglutamate_synth_CS"/>
</dbReference>
<evidence type="ECO:0000256" key="15">
    <source>
        <dbReference type="ARBA" id="ARBA00030592"/>
    </source>
</evidence>
<dbReference type="Pfam" id="PF02875">
    <property type="entry name" value="Mur_ligase_C"/>
    <property type="match status" value="1"/>
</dbReference>
<dbReference type="Pfam" id="PF08245">
    <property type="entry name" value="Mur_ligase_M"/>
    <property type="match status" value="1"/>
</dbReference>
<gene>
    <name evidence="21" type="ORF">SAMN04488700_2217</name>
</gene>
<dbReference type="PANTHER" id="PTHR11136:SF0">
    <property type="entry name" value="DIHYDROFOLATE SYNTHETASE-RELATED"/>
    <property type="match status" value="1"/>
</dbReference>
<evidence type="ECO:0000256" key="18">
    <source>
        <dbReference type="PIRNR" id="PIRNR001563"/>
    </source>
</evidence>
<feature type="domain" description="Mur ligase central" evidence="20">
    <location>
        <begin position="46"/>
        <end position="271"/>
    </location>
</feature>
<dbReference type="InterPro" id="IPR001645">
    <property type="entry name" value="Folylpolyglutamate_synth"/>
</dbReference>
<reference evidence="21 22" key="1">
    <citation type="submission" date="2017-04" db="EMBL/GenBank/DDBJ databases">
        <authorList>
            <person name="Afonso C.L."/>
            <person name="Miller P.J."/>
            <person name="Scott M.A."/>
            <person name="Spackman E."/>
            <person name="Goraichik I."/>
            <person name="Dimitrov K.M."/>
            <person name="Suarez D.L."/>
            <person name="Swayne D.E."/>
        </authorList>
    </citation>
    <scope>NUCLEOTIDE SEQUENCE [LARGE SCALE GENOMIC DNA]</scope>
    <source>
        <strain evidence="21 22">LMG26642</strain>
    </source>
</reference>
<comment type="catalytic activity">
    <reaction evidence="16">
        <text>(6S)-5,6,7,8-tetrahydrofolyl-(gamma-L-Glu)(n) + L-glutamate + ATP = (6S)-5,6,7,8-tetrahydrofolyl-(gamma-L-Glu)(n+1) + ADP + phosphate + H(+)</text>
        <dbReference type="Rhea" id="RHEA:10580"/>
        <dbReference type="Rhea" id="RHEA-COMP:14738"/>
        <dbReference type="Rhea" id="RHEA-COMP:14740"/>
        <dbReference type="ChEBI" id="CHEBI:15378"/>
        <dbReference type="ChEBI" id="CHEBI:29985"/>
        <dbReference type="ChEBI" id="CHEBI:30616"/>
        <dbReference type="ChEBI" id="CHEBI:43474"/>
        <dbReference type="ChEBI" id="CHEBI:141005"/>
        <dbReference type="ChEBI" id="CHEBI:456216"/>
        <dbReference type="EC" id="6.3.2.17"/>
    </reaction>
</comment>
<dbReference type="PROSITE" id="PS01011">
    <property type="entry name" value="FOLYLPOLYGLU_SYNT_1"/>
    <property type="match status" value="1"/>
</dbReference>
<dbReference type="EMBL" id="FXBJ01000002">
    <property type="protein sequence ID" value="SMH39216.1"/>
    <property type="molecule type" value="Genomic_DNA"/>
</dbReference>
<dbReference type="InterPro" id="IPR004101">
    <property type="entry name" value="Mur_ligase_C"/>
</dbReference>
<evidence type="ECO:0000256" key="1">
    <source>
        <dbReference type="ARBA" id="ARBA00001946"/>
    </source>
</evidence>
<comment type="similarity">
    <text evidence="4 18">Belongs to the folylpolyglutamate synthase family.</text>
</comment>
<dbReference type="InterPro" id="IPR036565">
    <property type="entry name" value="Mur-like_cat_sf"/>
</dbReference>
<evidence type="ECO:0000313" key="22">
    <source>
        <dbReference type="Proteomes" id="UP000193435"/>
    </source>
</evidence>
<dbReference type="Gene3D" id="3.40.1190.10">
    <property type="entry name" value="Mur-like, catalytic domain"/>
    <property type="match status" value="1"/>
</dbReference>
<dbReference type="GO" id="GO:0005524">
    <property type="term" value="F:ATP binding"/>
    <property type="evidence" value="ECO:0007669"/>
    <property type="project" value="UniProtKB-KW"/>
</dbReference>
<evidence type="ECO:0000256" key="3">
    <source>
        <dbReference type="ARBA" id="ARBA00005150"/>
    </source>
</evidence>
<evidence type="ECO:0000256" key="9">
    <source>
        <dbReference type="ARBA" id="ARBA00022598"/>
    </source>
</evidence>
<dbReference type="Gene3D" id="3.90.190.20">
    <property type="entry name" value="Mur ligase, C-terminal domain"/>
    <property type="match status" value="1"/>
</dbReference>
<evidence type="ECO:0000256" key="11">
    <source>
        <dbReference type="ARBA" id="ARBA00022741"/>
    </source>
</evidence>
<dbReference type="PANTHER" id="PTHR11136">
    <property type="entry name" value="FOLYLPOLYGLUTAMATE SYNTHASE-RELATED"/>
    <property type="match status" value="1"/>
</dbReference>
<keyword evidence="12 18" id="KW-0067">ATP-binding</keyword>
<evidence type="ECO:0000256" key="17">
    <source>
        <dbReference type="ARBA" id="ARBA00049161"/>
    </source>
</evidence>
<evidence type="ECO:0000259" key="20">
    <source>
        <dbReference type="Pfam" id="PF08245"/>
    </source>
</evidence>
<evidence type="ECO:0000256" key="16">
    <source>
        <dbReference type="ARBA" id="ARBA00047493"/>
    </source>
</evidence>
<evidence type="ECO:0000259" key="19">
    <source>
        <dbReference type="Pfam" id="PF02875"/>
    </source>
</evidence>
<evidence type="ECO:0000256" key="13">
    <source>
        <dbReference type="ARBA" id="ARBA00022842"/>
    </source>
</evidence>
<evidence type="ECO:0000256" key="4">
    <source>
        <dbReference type="ARBA" id="ARBA00008276"/>
    </source>
</evidence>
<keyword evidence="13" id="KW-0460">Magnesium</keyword>
<dbReference type="GO" id="GO:0046656">
    <property type="term" value="P:folic acid biosynthetic process"/>
    <property type="evidence" value="ECO:0007669"/>
    <property type="project" value="UniProtKB-KW"/>
</dbReference>
<proteinExistence type="inferred from homology"/>
<dbReference type="STRING" id="1073423.SAMN04488700_2217"/>
<comment type="cofactor">
    <cofactor evidence="1">
        <name>Mg(2+)</name>
        <dbReference type="ChEBI" id="CHEBI:18420"/>
    </cofactor>
</comment>
<dbReference type="EC" id="6.3.2.12" evidence="6"/>
<evidence type="ECO:0000256" key="6">
    <source>
        <dbReference type="ARBA" id="ARBA00013023"/>
    </source>
</evidence>
<comment type="pathway">
    <text evidence="2">Cofactor biosynthesis; tetrahydrofolate biosynthesis; 7,8-dihydrofolate from 2-amino-4-hydroxy-6-hydroxymethyl-7,8-dihydropteridine diphosphate and 4-aminobenzoate: step 2/2.</text>
</comment>